<keyword evidence="1" id="KW-0472">Membrane</keyword>
<evidence type="ECO:0000259" key="2">
    <source>
        <dbReference type="Pfam" id="PF22570"/>
    </source>
</evidence>
<gene>
    <name evidence="3" type="ORF">MF646_07615</name>
</gene>
<feature type="transmembrane region" description="Helical" evidence="1">
    <location>
        <begin position="57"/>
        <end position="88"/>
    </location>
</feature>
<protein>
    <recommendedName>
        <fullName evidence="2">LiaF transmembrane domain-containing protein</fullName>
    </recommendedName>
</protein>
<dbReference type="EMBL" id="JAKRYL010000006">
    <property type="protein sequence ID" value="MCL7746989.1"/>
    <property type="molecule type" value="Genomic_DNA"/>
</dbReference>
<dbReference type="InterPro" id="IPR054331">
    <property type="entry name" value="LiaF_TM"/>
</dbReference>
<sequence>MKHSGKFIGGILLIFIGINILLSMVGVNIGGIIGLLIGGALLYFGYTKWQDKGQWSFSSIILVTFGALMLLGGLGGIVSLLIGAFLVYGGYKLMKTNSESKVDFKENKKSSFDTIDEEFAKLMKEGRN</sequence>
<comment type="caution">
    <text evidence="3">The sequence shown here is derived from an EMBL/GenBank/DDBJ whole genome shotgun (WGS) entry which is preliminary data.</text>
</comment>
<dbReference type="RefSeq" id="WP_250095896.1">
    <property type="nucleotide sequence ID" value="NZ_JAKRYL010000006.1"/>
</dbReference>
<feature type="transmembrane region" description="Helical" evidence="1">
    <location>
        <begin position="12"/>
        <end position="45"/>
    </location>
</feature>
<evidence type="ECO:0000313" key="3">
    <source>
        <dbReference type="EMBL" id="MCL7746989.1"/>
    </source>
</evidence>
<name>A0A9X1ZWU4_9BACI</name>
<evidence type="ECO:0000256" key="1">
    <source>
        <dbReference type="SAM" id="Phobius"/>
    </source>
</evidence>
<keyword evidence="1" id="KW-1133">Transmembrane helix</keyword>
<dbReference type="AlphaFoldDB" id="A0A9X1ZWU4"/>
<organism evidence="3 4">
    <name type="scientific">Halalkalibacter alkaliphilus</name>
    <dbReference type="NCBI Taxonomy" id="2917993"/>
    <lineage>
        <taxon>Bacteria</taxon>
        <taxon>Bacillati</taxon>
        <taxon>Bacillota</taxon>
        <taxon>Bacilli</taxon>
        <taxon>Bacillales</taxon>
        <taxon>Bacillaceae</taxon>
        <taxon>Halalkalibacter</taxon>
    </lineage>
</organism>
<dbReference type="Pfam" id="PF22570">
    <property type="entry name" value="LiaF-TM"/>
    <property type="match status" value="1"/>
</dbReference>
<dbReference type="Proteomes" id="UP001139150">
    <property type="component" value="Unassembled WGS sequence"/>
</dbReference>
<proteinExistence type="predicted"/>
<accession>A0A9X1ZWU4</accession>
<evidence type="ECO:0000313" key="4">
    <source>
        <dbReference type="Proteomes" id="UP001139150"/>
    </source>
</evidence>
<keyword evidence="4" id="KW-1185">Reference proteome</keyword>
<reference evidence="3" key="1">
    <citation type="submission" date="2022-02" db="EMBL/GenBank/DDBJ databases">
        <title>Halalkalibacter sp. nov. isolated from Lonar Lake, India.</title>
        <authorList>
            <person name="Joshi A."/>
            <person name="Thite S."/>
            <person name="Lodha T."/>
        </authorList>
    </citation>
    <scope>NUCLEOTIDE SEQUENCE</scope>
    <source>
        <strain evidence="3">MEB205</strain>
    </source>
</reference>
<feature type="domain" description="LiaF transmembrane" evidence="2">
    <location>
        <begin position="9"/>
        <end position="100"/>
    </location>
</feature>
<keyword evidence="1" id="KW-0812">Transmembrane</keyword>